<evidence type="ECO:0000256" key="4">
    <source>
        <dbReference type="ARBA" id="ARBA00008891"/>
    </source>
</evidence>
<dbReference type="GO" id="GO:0030599">
    <property type="term" value="F:pectinesterase activity"/>
    <property type="evidence" value="ECO:0000318"/>
    <property type="project" value="GO_Central"/>
</dbReference>
<dbReference type="Proteomes" id="UP000006727">
    <property type="component" value="Chromosome 10"/>
</dbReference>
<evidence type="ECO:0000313" key="15">
    <source>
        <dbReference type="EnsemblPlants" id="Pp3c10_19460V3.2"/>
    </source>
</evidence>
<evidence type="ECO:0000256" key="2">
    <source>
        <dbReference type="ARBA" id="ARBA00004613"/>
    </source>
</evidence>
<dbReference type="PANTHER" id="PTHR31321">
    <property type="entry name" value="ACYL-COA THIOESTER HYDROLASE YBHC-RELATED"/>
    <property type="match status" value="1"/>
</dbReference>
<evidence type="ECO:0000256" key="6">
    <source>
        <dbReference type="ARBA" id="ARBA00022525"/>
    </source>
</evidence>
<feature type="compositionally biased region" description="Basic and acidic residues" evidence="13">
    <location>
        <begin position="102"/>
        <end position="113"/>
    </location>
</feature>
<dbReference type="EMBL" id="ABEU02000010">
    <property type="status" value="NOT_ANNOTATED_CDS"/>
    <property type="molecule type" value="Genomic_DNA"/>
</dbReference>
<dbReference type="AlphaFoldDB" id="A0A7I4A0U2"/>
<evidence type="ECO:0000256" key="7">
    <source>
        <dbReference type="ARBA" id="ARBA00022729"/>
    </source>
</evidence>
<dbReference type="Gramene" id="Pp3c10_19460V3.2">
    <property type="protein sequence ID" value="Pp3c10_19460V3.2"/>
    <property type="gene ID" value="Pp3c10_19460"/>
</dbReference>
<name>A0A7I4A0U2_PHYPA</name>
<dbReference type="GeneID" id="112287359"/>
<evidence type="ECO:0000259" key="14">
    <source>
        <dbReference type="Pfam" id="PF01095"/>
    </source>
</evidence>
<comment type="catalytic activity">
    <reaction evidence="10 12">
        <text>[(1-&gt;4)-alpha-D-galacturonosyl methyl ester](n) + n H2O = [(1-&gt;4)-alpha-D-galacturonosyl](n) + n methanol + n H(+)</text>
        <dbReference type="Rhea" id="RHEA:22380"/>
        <dbReference type="Rhea" id="RHEA-COMP:14570"/>
        <dbReference type="Rhea" id="RHEA-COMP:14573"/>
        <dbReference type="ChEBI" id="CHEBI:15377"/>
        <dbReference type="ChEBI" id="CHEBI:15378"/>
        <dbReference type="ChEBI" id="CHEBI:17790"/>
        <dbReference type="ChEBI" id="CHEBI:140522"/>
        <dbReference type="ChEBI" id="CHEBI:140523"/>
        <dbReference type="EC" id="3.1.1.11"/>
    </reaction>
</comment>
<dbReference type="OrthoDB" id="2019149at2759"/>
<evidence type="ECO:0000256" key="3">
    <source>
        <dbReference type="ARBA" id="ARBA00005184"/>
    </source>
</evidence>
<dbReference type="InterPro" id="IPR000070">
    <property type="entry name" value="Pectinesterase_cat"/>
</dbReference>
<keyword evidence="16" id="KW-1185">Reference proteome</keyword>
<feature type="region of interest" description="Disordered" evidence="13">
    <location>
        <begin position="77"/>
        <end position="116"/>
    </location>
</feature>
<feature type="domain" description="Pectinesterase catalytic" evidence="14">
    <location>
        <begin position="135"/>
        <end position="426"/>
    </location>
</feature>
<evidence type="ECO:0000256" key="13">
    <source>
        <dbReference type="SAM" id="MobiDB-lite"/>
    </source>
</evidence>
<keyword evidence="9 12" id="KW-0063">Aspartyl esterase</keyword>
<gene>
    <name evidence="15" type="primary">LOC112287359</name>
</gene>
<protein>
    <recommendedName>
        <fullName evidence="5 12">Pectinesterase</fullName>
        <ecNumber evidence="5 12">3.1.1.11</ecNumber>
    </recommendedName>
</protein>
<reference evidence="15" key="3">
    <citation type="submission" date="2020-12" db="UniProtKB">
        <authorList>
            <consortium name="EnsemblPlants"/>
        </authorList>
    </citation>
    <scope>IDENTIFICATION</scope>
</reference>
<keyword evidence="6" id="KW-0964">Secreted</keyword>
<comment type="similarity">
    <text evidence="4">Belongs to the pectinesterase family.</text>
</comment>
<evidence type="ECO:0000313" key="16">
    <source>
        <dbReference type="Proteomes" id="UP000006727"/>
    </source>
</evidence>
<dbReference type="EnsemblPlants" id="Pp3c10_19460V3.2">
    <property type="protein sequence ID" value="Pp3c10_19460V3.2"/>
    <property type="gene ID" value="Pp3c10_19460"/>
</dbReference>
<reference evidence="15 16" key="2">
    <citation type="journal article" date="2018" name="Plant J.">
        <title>The Physcomitrella patens chromosome-scale assembly reveals moss genome structure and evolution.</title>
        <authorList>
            <person name="Lang D."/>
            <person name="Ullrich K.K."/>
            <person name="Murat F."/>
            <person name="Fuchs J."/>
            <person name="Jenkins J."/>
            <person name="Haas F.B."/>
            <person name="Piednoel M."/>
            <person name="Gundlach H."/>
            <person name="Van Bel M."/>
            <person name="Meyberg R."/>
            <person name="Vives C."/>
            <person name="Morata J."/>
            <person name="Symeonidi A."/>
            <person name="Hiss M."/>
            <person name="Muchero W."/>
            <person name="Kamisugi Y."/>
            <person name="Saleh O."/>
            <person name="Blanc G."/>
            <person name="Decker E.L."/>
            <person name="van Gessel N."/>
            <person name="Grimwood J."/>
            <person name="Hayes R.D."/>
            <person name="Graham S.W."/>
            <person name="Gunter L.E."/>
            <person name="McDaniel S.F."/>
            <person name="Hoernstein S.N.W."/>
            <person name="Larsson A."/>
            <person name="Li F.W."/>
            <person name="Perroud P.F."/>
            <person name="Phillips J."/>
            <person name="Ranjan P."/>
            <person name="Rokshar D.S."/>
            <person name="Rothfels C.J."/>
            <person name="Schneider L."/>
            <person name="Shu S."/>
            <person name="Stevenson D.W."/>
            <person name="Thummler F."/>
            <person name="Tillich M."/>
            <person name="Villarreal Aguilar J.C."/>
            <person name="Widiez T."/>
            <person name="Wong G.K."/>
            <person name="Wymore A."/>
            <person name="Zhang Y."/>
            <person name="Zimmer A.D."/>
            <person name="Quatrano R.S."/>
            <person name="Mayer K.F.X."/>
            <person name="Goodstein D."/>
            <person name="Casacuberta J.M."/>
            <person name="Vandepoele K."/>
            <person name="Reski R."/>
            <person name="Cuming A.C."/>
            <person name="Tuskan G.A."/>
            <person name="Maumus F."/>
            <person name="Salse J."/>
            <person name="Schmutz J."/>
            <person name="Rensing S.A."/>
        </authorList>
    </citation>
    <scope>NUCLEOTIDE SEQUENCE [LARGE SCALE GENOMIC DNA]</scope>
    <source>
        <strain evidence="15 16">cv. Gransden 2004</strain>
    </source>
</reference>
<dbReference type="InParanoid" id="A0A7I4A0U2"/>
<dbReference type="SUPFAM" id="SSF51126">
    <property type="entry name" value="Pectin lyase-like"/>
    <property type="match status" value="1"/>
</dbReference>
<dbReference type="FunFam" id="2.160.20.10:FF:000008">
    <property type="entry name" value="Pectinesterase"/>
    <property type="match status" value="1"/>
</dbReference>
<dbReference type="PANTHER" id="PTHR31321:SF136">
    <property type="entry name" value="PECTINESTERASE"/>
    <property type="match status" value="1"/>
</dbReference>
<evidence type="ECO:0000256" key="1">
    <source>
        <dbReference type="ARBA" id="ARBA00004196"/>
    </source>
</evidence>
<comment type="pathway">
    <text evidence="3 12">Glycan metabolism; pectin degradation; 2-dehydro-3-deoxy-D-gluconate from pectin: step 1/5.</text>
</comment>
<feature type="compositionally biased region" description="Polar residues" evidence="13">
    <location>
        <begin position="89"/>
        <end position="101"/>
    </location>
</feature>
<keyword evidence="7" id="KW-0732">Signal</keyword>
<dbReference type="InterPro" id="IPR033131">
    <property type="entry name" value="Pectinesterase_Asp_AS"/>
</dbReference>
<organism evidence="15 16">
    <name type="scientific">Physcomitrium patens</name>
    <name type="common">Spreading-leaved earth moss</name>
    <name type="synonym">Physcomitrella patens</name>
    <dbReference type="NCBI Taxonomy" id="3218"/>
    <lineage>
        <taxon>Eukaryota</taxon>
        <taxon>Viridiplantae</taxon>
        <taxon>Streptophyta</taxon>
        <taxon>Embryophyta</taxon>
        <taxon>Bryophyta</taxon>
        <taxon>Bryophytina</taxon>
        <taxon>Bryopsida</taxon>
        <taxon>Funariidae</taxon>
        <taxon>Funariales</taxon>
        <taxon>Funariaceae</taxon>
        <taxon>Physcomitrium</taxon>
    </lineage>
</organism>
<dbReference type="GO" id="GO:0045490">
    <property type="term" value="P:pectin catabolic process"/>
    <property type="evidence" value="ECO:0000318"/>
    <property type="project" value="GO_Central"/>
</dbReference>
<dbReference type="InterPro" id="IPR011050">
    <property type="entry name" value="Pectin_lyase_fold/virulence"/>
</dbReference>
<dbReference type="RefSeq" id="XP_024386056.1">
    <property type="nucleotide sequence ID" value="XM_024530288.2"/>
</dbReference>
<dbReference type="Gene3D" id="2.160.20.10">
    <property type="entry name" value="Single-stranded right-handed beta-helix, Pectin lyase-like"/>
    <property type="match status" value="1"/>
</dbReference>
<dbReference type="UniPathway" id="UPA00545">
    <property type="reaction ID" value="UER00823"/>
</dbReference>
<dbReference type="Pfam" id="PF01095">
    <property type="entry name" value="Pectinesterase"/>
    <property type="match status" value="1"/>
</dbReference>
<dbReference type="GO" id="GO:0005576">
    <property type="term" value="C:extracellular region"/>
    <property type="evidence" value="ECO:0007669"/>
    <property type="project" value="UniProtKB-SubCell"/>
</dbReference>
<evidence type="ECO:0000256" key="12">
    <source>
        <dbReference type="RuleBase" id="RU000589"/>
    </source>
</evidence>
<accession>A0A7I4A0U2</accession>
<dbReference type="EC" id="3.1.1.11" evidence="5 12"/>
<sequence length="443" mass="50018">MISPVTSQLVFLELFFQLKEEPRSFSQLASMGLLRRKLMLLLLLVAFTFAAVIADASGEDDNVDTWLKFMAETSGSDADPDYDAETDGTPASGSHYENSFVTERDNHTPDGTKSEATANGMFVKFPKPKGKSRKITVSKFGKDDFITINAALDSIAEHERHRTVIHIREGVYEEKIVINASKPYITFRGDGLDKTIIQWGDQAGDFDDDDQMLKTYRSATVGVSSQYFIAENIQFRNTAPQPPPGAVLRQAVALRITGDRAAFYNCAFYGFQDTLYDHKGRHYFENCYIQGSIDFVFGNGRSLYKNCHLHSEAKVFGSVTAQKRNESHMNTGFSFVDASITGRGPIYLGRAWGNFSRTVFSYTWMDNIVYPPGWSDFGFADRQKKVFYAQYNCRGPGAYSKERVAWVRELTAEEAKPFLSVHFINGKTWLKKFLGKSKKSKRH</sequence>
<dbReference type="PROSITE" id="PS00503">
    <property type="entry name" value="PECTINESTERASE_2"/>
    <property type="match status" value="1"/>
</dbReference>
<evidence type="ECO:0000256" key="9">
    <source>
        <dbReference type="ARBA" id="ARBA00023085"/>
    </source>
</evidence>
<comment type="subcellular location">
    <subcellularLocation>
        <location evidence="1">Cell envelope</location>
    </subcellularLocation>
    <subcellularLocation>
        <location evidence="2">Secreted</location>
    </subcellularLocation>
</comment>
<evidence type="ECO:0000256" key="10">
    <source>
        <dbReference type="ARBA" id="ARBA00047928"/>
    </source>
</evidence>
<dbReference type="InterPro" id="IPR012334">
    <property type="entry name" value="Pectin_lyas_fold"/>
</dbReference>
<evidence type="ECO:0000256" key="8">
    <source>
        <dbReference type="ARBA" id="ARBA00022801"/>
    </source>
</evidence>
<dbReference type="KEGG" id="ppp:112287359"/>
<evidence type="ECO:0000256" key="5">
    <source>
        <dbReference type="ARBA" id="ARBA00013229"/>
    </source>
</evidence>
<proteinExistence type="inferred from homology"/>
<dbReference type="GO" id="GO:0042545">
    <property type="term" value="P:cell wall modification"/>
    <property type="evidence" value="ECO:0007669"/>
    <property type="project" value="UniProtKB-UniRule"/>
</dbReference>
<keyword evidence="8 12" id="KW-0378">Hydrolase</keyword>
<dbReference type="OMA" id="NGHTWIT"/>
<evidence type="ECO:0000256" key="11">
    <source>
        <dbReference type="PROSITE-ProRule" id="PRU10040"/>
    </source>
</evidence>
<reference evidence="15 16" key="1">
    <citation type="journal article" date="2008" name="Science">
        <title>The Physcomitrella genome reveals evolutionary insights into the conquest of land by plants.</title>
        <authorList>
            <person name="Rensing S."/>
            <person name="Lang D."/>
            <person name="Zimmer A."/>
            <person name="Terry A."/>
            <person name="Salamov A."/>
            <person name="Shapiro H."/>
            <person name="Nishiyama T."/>
            <person name="Perroud P.-F."/>
            <person name="Lindquist E."/>
            <person name="Kamisugi Y."/>
            <person name="Tanahashi T."/>
            <person name="Sakakibara K."/>
            <person name="Fujita T."/>
            <person name="Oishi K."/>
            <person name="Shin-I T."/>
            <person name="Kuroki Y."/>
            <person name="Toyoda A."/>
            <person name="Suzuki Y."/>
            <person name="Hashimoto A."/>
            <person name="Yamaguchi K."/>
            <person name="Sugano A."/>
            <person name="Kohara Y."/>
            <person name="Fujiyama A."/>
            <person name="Anterola A."/>
            <person name="Aoki S."/>
            <person name="Ashton N."/>
            <person name="Barbazuk W.B."/>
            <person name="Barker E."/>
            <person name="Bennetzen J."/>
            <person name="Bezanilla M."/>
            <person name="Blankenship R."/>
            <person name="Cho S.H."/>
            <person name="Dutcher S."/>
            <person name="Estelle M."/>
            <person name="Fawcett J.A."/>
            <person name="Gundlach H."/>
            <person name="Hanada K."/>
            <person name="Heyl A."/>
            <person name="Hicks K.A."/>
            <person name="Hugh J."/>
            <person name="Lohr M."/>
            <person name="Mayer K."/>
            <person name="Melkozernov A."/>
            <person name="Murata T."/>
            <person name="Nelson D."/>
            <person name="Pils B."/>
            <person name="Prigge M."/>
            <person name="Reiss B."/>
            <person name="Renner T."/>
            <person name="Rombauts S."/>
            <person name="Rushton P."/>
            <person name="Sanderfoot A."/>
            <person name="Schween G."/>
            <person name="Shiu S.-H."/>
            <person name="Stueber K."/>
            <person name="Theodoulou F.L."/>
            <person name="Tu H."/>
            <person name="Van de Peer Y."/>
            <person name="Verrier P.J."/>
            <person name="Waters E."/>
            <person name="Wood A."/>
            <person name="Yang L."/>
            <person name="Cove D."/>
            <person name="Cuming A."/>
            <person name="Hasebe M."/>
            <person name="Lucas S."/>
            <person name="Mishler D.B."/>
            <person name="Reski R."/>
            <person name="Grigoriev I."/>
            <person name="Quatrano R.S."/>
            <person name="Boore J.L."/>
        </authorList>
    </citation>
    <scope>NUCLEOTIDE SEQUENCE [LARGE SCALE GENOMIC DNA]</scope>
    <source>
        <strain evidence="15 16">cv. Gransden 2004</strain>
    </source>
</reference>
<feature type="active site" evidence="11">
    <location>
        <position position="294"/>
    </location>
</feature>